<dbReference type="GO" id="GO:0005737">
    <property type="term" value="C:cytoplasm"/>
    <property type="evidence" value="ECO:0007669"/>
    <property type="project" value="TreeGrafter"/>
</dbReference>
<dbReference type="Proteomes" id="UP000701801">
    <property type="component" value="Unassembled WGS sequence"/>
</dbReference>
<dbReference type="SUPFAM" id="SSF49879">
    <property type="entry name" value="SMAD/FHA domain"/>
    <property type="match status" value="1"/>
</dbReference>
<dbReference type="InterPro" id="IPR000253">
    <property type="entry name" value="FHA_dom"/>
</dbReference>
<feature type="compositionally biased region" description="Basic and acidic residues" evidence="1">
    <location>
        <begin position="675"/>
        <end position="687"/>
    </location>
</feature>
<gene>
    <name evidence="4" type="ORF">HYALB_00003616</name>
</gene>
<reference evidence="4" key="1">
    <citation type="submission" date="2021-07" db="EMBL/GenBank/DDBJ databases">
        <authorList>
            <person name="Durling M."/>
        </authorList>
    </citation>
    <scope>NUCLEOTIDE SEQUENCE</scope>
</reference>
<feature type="transmembrane region" description="Helical" evidence="2">
    <location>
        <begin position="734"/>
        <end position="754"/>
    </location>
</feature>
<dbReference type="PANTHER" id="PTHR15715">
    <property type="entry name" value="CENTROSOMAL PROTEIN OF 170 KDA"/>
    <property type="match status" value="1"/>
</dbReference>
<sequence>MSSDKMHHQVSVTLTPITGNFAPRTLLLTPRDDTTPIGRASKSVVKGILGAEDNAWFDSPVMSRDHAELRLNSSTSTVTIHDRGSMHGTFLNDNKLEEMKDAALNKGDILVFGAEVKRGLEVFPACSFKVDLAFAPYNSGNTFSAPDSDLDEDEEMYGSSDNDKDERDQVSSVDGISIESPSAVDHIACPQPIKVVRSIQAIDLTGDDSPILSGSSQIIDLLSPSPDFQAMEAAPDTSTNMGRTVQQGRVVMHSEDGASLFVGDSEEDYSELDDRSEVALSEGSEGSEDSDDCLSEDSMELDGEDAEEMSESSDSENADDDIHDSFSEQDIDSSAQHFSTYPQLLGTPVKTQNYAAGSEDFMDSDDNDEDDDHDLGHVNESTGALLNESANVHLLECVLTKQNRTVTAAPMRETTFNSVDGILDEILHAADEDSEASDAESHPPIPISAVLGESSAGPVSSGPVDVLPAKDLSYQQGPLVGISLAARQPSPSDAAMVKKSPPKSTEQTSFFKPLDHSQISQALGDKTGKHAFFEAREKNKAKLVSETENQIQYAFPILEGDTPMGYKRALGEWNEFPVKQNNNTFGATKSSTSEASKLSVFLNRASEWNTPYQMQESLLAIPQVSSTKLERATSPDYDMTSAVSFNESKAKSIRSRVSIHDIIESSPRAPSPPKAEAKAGNKRKADEISNSIQEEVRAWASSPDRSPVEMATNIATTVQEERPTKKLKTVLDRVAYAAVGGFAVGATLFFGLVATAPNFA</sequence>
<evidence type="ECO:0000256" key="2">
    <source>
        <dbReference type="SAM" id="Phobius"/>
    </source>
</evidence>
<keyword evidence="5" id="KW-1185">Reference proteome</keyword>
<feature type="region of interest" description="Disordered" evidence="1">
    <location>
        <begin position="664"/>
        <end position="688"/>
    </location>
</feature>
<feature type="region of interest" description="Disordered" evidence="1">
    <location>
        <begin position="358"/>
        <end position="379"/>
    </location>
</feature>
<feature type="domain" description="FHA" evidence="3">
    <location>
        <begin position="35"/>
        <end position="96"/>
    </location>
</feature>
<feature type="compositionally biased region" description="Acidic residues" evidence="1">
    <location>
        <begin position="285"/>
        <end position="325"/>
    </location>
</feature>
<organism evidence="4 5">
    <name type="scientific">Hymenoscyphus albidus</name>
    <dbReference type="NCBI Taxonomy" id="595503"/>
    <lineage>
        <taxon>Eukaryota</taxon>
        <taxon>Fungi</taxon>
        <taxon>Dikarya</taxon>
        <taxon>Ascomycota</taxon>
        <taxon>Pezizomycotina</taxon>
        <taxon>Leotiomycetes</taxon>
        <taxon>Helotiales</taxon>
        <taxon>Helotiaceae</taxon>
        <taxon>Hymenoscyphus</taxon>
    </lineage>
</organism>
<accession>A0A9N9M000</accession>
<evidence type="ECO:0000259" key="3">
    <source>
        <dbReference type="PROSITE" id="PS50006"/>
    </source>
</evidence>
<evidence type="ECO:0000256" key="1">
    <source>
        <dbReference type="SAM" id="MobiDB-lite"/>
    </source>
</evidence>
<dbReference type="EMBL" id="CAJVRM010000574">
    <property type="protein sequence ID" value="CAG8982180.1"/>
    <property type="molecule type" value="Genomic_DNA"/>
</dbReference>
<dbReference type="PROSITE" id="PS50006">
    <property type="entry name" value="FHA_DOMAIN"/>
    <property type="match status" value="1"/>
</dbReference>
<evidence type="ECO:0000313" key="5">
    <source>
        <dbReference type="Proteomes" id="UP000701801"/>
    </source>
</evidence>
<proteinExistence type="predicted"/>
<dbReference type="OrthoDB" id="4096268at2759"/>
<dbReference type="Pfam" id="PF00498">
    <property type="entry name" value="FHA"/>
    <property type="match status" value="1"/>
</dbReference>
<dbReference type="AlphaFoldDB" id="A0A9N9M000"/>
<feature type="region of interest" description="Disordered" evidence="1">
    <location>
        <begin position="143"/>
        <end position="177"/>
    </location>
</feature>
<feature type="region of interest" description="Disordered" evidence="1">
    <location>
        <begin position="431"/>
        <end position="462"/>
    </location>
</feature>
<keyword evidence="2" id="KW-0472">Membrane</keyword>
<comment type="caution">
    <text evidence="4">The sequence shown here is derived from an EMBL/GenBank/DDBJ whole genome shotgun (WGS) entry which is preliminary data.</text>
</comment>
<dbReference type="InterPro" id="IPR008984">
    <property type="entry name" value="SMAD_FHA_dom_sf"/>
</dbReference>
<evidence type="ECO:0000313" key="4">
    <source>
        <dbReference type="EMBL" id="CAG8982180.1"/>
    </source>
</evidence>
<dbReference type="SMART" id="SM00240">
    <property type="entry name" value="FHA"/>
    <property type="match status" value="1"/>
</dbReference>
<protein>
    <recommendedName>
        <fullName evidence="3">FHA domain-containing protein</fullName>
    </recommendedName>
</protein>
<feature type="region of interest" description="Disordered" evidence="1">
    <location>
        <begin position="262"/>
        <end position="325"/>
    </location>
</feature>
<name>A0A9N9M000_9HELO</name>
<dbReference type="Gene3D" id="2.60.200.20">
    <property type="match status" value="1"/>
</dbReference>
<keyword evidence="2" id="KW-0812">Transmembrane</keyword>
<dbReference type="PANTHER" id="PTHR15715:SF37">
    <property type="entry name" value="LD47843P"/>
    <property type="match status" value="1"/>
</dbReference>
<dbReference type="InterPro" id="IPR051176">
    <property type="entry name" value="Cent_Immune-Sig_Mod"/>
</dbReference>
<keyword evidence="2" id="KW-1133">Transmembrane helix</keyword>
<feature type="compositionally biased region" description="Acidic residues" evidence="1">
    <location>
        <begin position="360"/>
        <end position="373"/>
    </location>
</feature>